<proteinExistence type="predicted"/>
<name>A0A813EKG0_POLGL</name>
<dbReference type="OrthoDB" id="412226at2759"/>
<protein>
    <submittedName>
        <fullName evidence="2">Uncharacterized protein</fullName>
    </submittedName>
</protein>
<evidence type="ECO:0000256" key="1">
    <source>
        <dbReference type="SAM" id="MobiDB-lite"/>
    </source>
</evidence>
<feature type="non-terminal residue" evidence="2">
    <location>
        <position position="110"/>
    </location>
</feature>
<evidence type="ECO:0000313" key="3">
    <source>
        <dbReference type="Proteomes" id="UP000654075"/>
    </source>
</evidence>
<gene>
    <name evidence="2" type="ORF">PGLA1383_LOCUS17121</name>
</gene>
<keyword evidence="3" id="KW-1185">Reference proteome</keyword>
<comment type="caution">
    <text evidence="2">The sequence shown here is derived from an EMBL/GenBank/DDBJ whole genome shotgun (WGS) entry which is preliminary data.</text>
</comment>
<feature type="compositionally biased region" description="Acidic residues" evidence="1">
    <location>
        <begin position="100"/>
        <end position="110"/>
    </location>
</feature>
<feature type="region of interest" description="Disordered" evidence="1">
    <location>
        <begin position="90"/>
        <end position="110"/>
    </location>
</feature>
<dbReference type="AlphaFoldDB" id="A0A813EKG0"/>
<evidence type="ECO:0000313" key="2">
    <source>
        <dbReference type="EMBL" id="CAE8598720.1"/>
    </source>
</evidence>
<sequence>MSCRVLHRGVEEAVLRRVAEDAQVAGLERILIPVLPTLRNGLMRGFLGRVSTWANVPPAEEGPSVTFGRYGDRRGAVAAALDVPTSQLQQLRGEHTTCDGDADEQDAEAE</sequence>
<accession>A0A813EKG0</accession>
<dbReference type="Proteomes" id="UP000654075">
    <property type="component" value="Unassembled WGS sequence"/>
</dbReference>
<organism evidence="2 3">
    <name type="scientific">Polarella glacialis</name>
    <name type="common">Dinoflagellate</name>
    <dbReference type="NCBI Taxonomy" id="89957"/>
    <lineage>
        <taxon>Eukaryota</taxon>
        <taxon>Sar</taxon>
        <taxon>Alveolata</taxon>
        <taxon>Dinophyceae</taxon>
        <taxon>Suessiales</taxon>
        <taxon>Suessiaceae</taxon>
        <taxon>Polarella</taxon>
    </lineage>
</organism>
<reference evidence="2" key="1">
    <citation type="submission" date="2021-02" db="EMBL/GenBank/DDBJ databases">
        <authorList>
            <person name="Dougan E. K."/>
            <person name="Rhodes N."/>
            <person name="Thang M."/>
            <person name="Chan C."/>
        </authorList>
    </citation>
    <scope>NUCLEOTIDE SEQUENCE</scope>
</reference>
<dbReference type="EMBL" id="CAJNNV010010521">
    <property type="protein sequence ID" value="CAE8598720.1"/>
    <property type="molecule type" value="Genomic_DNA"/>
</dbReference>